<dbReference type="Proteomes" id="UP001457282">
    <property type="component" value="Unassembled WGS sequence"/>
</dbReference>
<dbReference type="InterPro" id="IPR016024">
    <property type="entry name" value="ARM-type_fold"/>
</dbReference>
<feature type="region of interest" description="Disordered" evidence="2">
    <location>
        <begin position="1"/>
        <end position="29"/>
    </location>
</feature>
<reference evidence="4 5" key="1">
    <citation type="journal article" date="2023" name="G3 (Bethesda)">
        <title>A chromosome-length genome assembly and annotation of blackberry (Rubus argutus, cv. 'Hillquist').</title>
        <authorList>
            <person name="Bruna T."/>
            <person name="Aryal R."/>
            <person name="Dudchenko O."/>
            <person name="Sargent D.J."/>
            <person name="Mead D."/>
            <person name="Buti M."/>
            <person name="Cavallini A."/>
            <person name="Hytonen T."/>
            <person name="Andres J."/>
            <person name="Pham M."/>
            <person name="Weisz D."/>
            <person name="Mascagni F."/>
            <person name="Usai G."/>
            <person name="Natali L."/>
            <person name="Bassil N."/>
            <person name="Fernandez G.E."/>
            <person name="Lomsadze A."/>
            <person name="Armour M."/>
            <person name="Olukolu B."/>
            <person name="Poorten T."/>
            <person name="Britton C."/>
            <person name="Davik J."/>
            <person name="Ashrafi H."/>
            <person name="Aiden E.L."/>
            <person name="Borodovsky M."/>
            <person name="Worthington M."/>
        </authorList>
    </citation>
    <scope>NUCLEOTIDE SEQUENCE [LARGE SCALE GENOMIC DNA]</scope>
    <source>
        <strain evidence="4">PI 553951</strain>
    </source>
</reference>
<proteinExistence type="inferred from homology"/>
<dbReference type="InterPro" id="IPR022771">
    <property type="entry name" value="WAPL_C"/>
</dbReference>
<dbReference type="InterPro" id="IPR012502">
    <property type="entry name" value="WAPL_dom"/>
</dbReference>
<dbReference type="FunFam" id="1.25.10.10:FF:000519">
    <property type="entry name" value="WAPL (Wings apart-like protein regulation of heterochromatin) protein"/>
    <property type="match status" value="1"/>
</dbReference>
<feature type="domain" description="WAPL" evidence="3">
    <location>
        <begin position="92"/>
        <end position="197"/>
    </location>
</feature>
<gene>
    <name evidence="4" type="ORF">M0R45_013182</name>
</gene>
<comment type="similarity">
    <text evidence="1">Belongs to the WAPL family.</text>
</comment>
<protein>
    <recommendedName>
        <fullName evidence="3">WAPL domain-containing protein</fullName>
    </recommendedName>
</protein>
<evidence type="ECO:0000256" key="1">
    <source>
        <dbReference type="ARBA" id="ARBA00006854"/>
    </source>
</evidence>
<feature type="compositionally biased region" description="Low complexity" evidence="2">
    <location>
        <begin position="53"/>
        <end position="67"/>
    </location>
</feature>
<evidence type="ECO:0000259" key="3">
    <source>
        <dbReference type="PROSITE" id="PS51271"/>
    </source>
</evidence>
<comment type="caution">
    <text evidence="4">The sequence shown here is derived from an EMBL/GenBank/DDBJ whole genome shotgun (WGS) entry which is preliminary data.</text>
</comment>
<evidence type="ECO:0000313" key="5">
    <source>
        <dbReference type="Proteomes" id="UP001457282"/>
    </source>
</evidence>
<dbReference type="PANTHER" id="PTHR22100:SF13">
    <property type="entry name" value="WINGS APART-LIKE PROTEIN HOMOLOG"/>
    <property type="match status" value="1"/>
</dbReference>
<feature type="compositionally biased region" description="Basic residues" evidence="2">
    <location>
        <begin position="1"/>
        <end position="11"/>
    </location>
</feature>
<dbReference type="PANTHER" id="PTHR22100">
    <property type="entry name" value="WINGS APART-LIKE PROTEIN HOMOLOG"/>
    <property type="match status" value="1"/>
</dbReference>
<dbReference type="SUPFAM" id="SSF48371">
    <property type="entry name" value="ARM repeat"/>
    <property type="match status" value="1"/>
</dbReference>
<dbReference type="Gene3D" id="1.25.10.10">
    <property type="entry name" value="Leucine-rich Repeat Variant"/>
    <property type="match status" value="2"/>
</dbReference>
<feature type="region of interest" description="Disordered" evidence="2">
    <location>
        <begin position="53"/>
        <end position="99"/>
    </location>
</feature>
<dbReference type="EMBL" id="JBEDUW010000003">
    <property type="protein sequence ID" value="KAK9936334.1"/>
    <property type="molecule type" value="Genomic_DNA"/>
</dbReference>
<dbReference type="Pfam" id="PF07814">
    <property type="entry name" value="WAPL"/>
    <property type="match status" value="1"/>
</dbReference>
<accession>A0AAW1XIA9</accession>
<name>A0AAW1XIA9_RUBAR</name>
<evidence type="ECO:0000313" key="4">
    <source>
        <dbReference type="EMBL" id="KAK9936334.1"/>
    </source>
</evidence>
<dbReference type="AlphaFoldDB" id="A0AAW1XIA9"/>
<sequence>MIVRTYGRRKGGGISRTYSDSTLNDAVHDDDDSIDPFGISLSQDTPQFNFNFSSSQDSSSQWSQFDSEPYPPPRDSLKRPNSLNGDVRRSKKAKTTRKSSTILATSTLMEAQEFGEMMEHVDEVNFALDGLRKGQPVRIRRASLLSLLSICGTAQQRRLLRTQGMAKTIIEAILGLCFDDSPSDLAAATIFYVLTSDGQDDHLLESLSSINFLIRFCKPVVSNTTEDKAPKIGRKLLALRLGADISHCAPKRLDSSSAAILSKVHEILVACKELKPSCADDGQMSKPELCPKWIALLTMEKACLSTISLEETSGTVRKAGGNFKEKLRELGGLDAVFEVSMSCHSDMEVWLKGSSPSTWEKEINMVRSLVLLLKCLKIMENATFLSKENQSHLLEMKGKLDRMENSISFTELVISTISILSGLYLHKSLSAASNDEKSCNLSNGNEHASEKSSRICQSNQLVSTSRLVYSISSSDTTSTSISDPYSLKTRFSSSRYGSSSGTASHLNGRTCTFSYGSRKDSGLSQRSYVSKESKDDLLEESQDPFAFSYGSSEEAGLSQRSYISEDSKVDLSQESQDPFAFDEDDVEPSQWDILSGKKKISQPQKDGDAYRELDDGCQLQLIMSQAELSNGEDHDMPETSYLGAVSKEGSCLLADCLLTAVKVLMNLANENPVGCQQIAAYGGLETMSSLIASHFPSFSSPFSKRNENNSSIELDHQNGRHLTDQELDFLVAILGLLVNLVEKDGRNRSRLAAVSVHIPSSEGVEEESHKDLILLICSIFLANQGAGEGTEEGKILPTDEAALLQGEQEAEKMIVEAYAALLLAFLSTESKGVRNAIADCLPDRNLAILVPVLDRFVAFHLTLNMISPETHKAVSEVIESCRIR</sequence>
<dbReference type="InterPro" id="IPR011989">
    <property type="entry name" value="ARM-like"/>
</dbReference>
<dbReference type="PROSITE" id="PS51271">
    <property type="entry name" value="WAPL"/>
    <property type="match status" value="1"/>
</dbReference>
<organism evidence="4 5">
    <name type="scientific">Rubus argutus</name>
    <name type="common">Southern blackberry</name>
    <dbReference type="NCBI Taxonomy" id="59490"/>
    <lineage>
        <taxon>Eukaryota</taxon>
        <taxon>Viridiplantae</taxon>
        <taxon>Streptophyta</taxon>
        <taxon>Embryophyta</taxon>
        <taxon>Tracheophyta</taxon>
        <taxon>Spermatophyta</taxon>
        <taxon>Magnoliopsida</taxon>
        <taxon>eudicotyledons</taxon>
        <taxon>Gunneridae</taxon>
        <taxon>Pentapetalae</taxon>
        <taxon>rosids</taxon>
        <taxon>fabids</taxon>
        <taxon>Rosales</taxon>
        <taxon>Rosaceae</taxon>
        <taxon>Rosoideae</taxon>
        <taxon>Rosoideae incertae sedis</taxon>
        <taxon>Rubus</taxon>
    </lineage>
</organism>
<dbReference type="InterPro" id="IPR039874">
    <property type="entry name" value="WAPL"/>
</dbReference>
<evidence type="ECO:0000256" key="2">
    <source>
        <dbReference type="SAM" id="MobiDB-lite"/>
    </source>
</evidence>
<keyword evidence="5" id="KW-1185">Reference proteome</keyword>